<dbReference type="EMBL" id="JABFBC010000003">
    <property type="protein sequence ID" value="NNU81880.1"/>
    <property type="molecule type" value="Genomic_DNA"/>
</dbReference>
<protein>
    <submittedName>
        <fullName evidence="1">DUF2199 domain-containing protein</fullName>
    </submittedName>
</protein>
<dbReference type="AlphaFoldDB" id="A0A849L6Y9"/>
<dbReference type="InterPro" id="IPR018697">
    <property type="entry name" value="DUF2199"/>
</dbReference>
<evidence type="ECO:0000313" key="2">
    <source>
        <dbReference type="Proteomes" id="UP000572377"/>
    </source>
</evidence>
<sequence length="192" mass="21044">MTDLGRDPRWRRMQDPAWTCTCCGQRHGGVFDIAYGHPVAWTGPSEPAPNSMIAQEEGDILTVDFCRLGPHRMVRCILPIPIRGAPAGERFAFGVWGSLSPGNFEAMLAAFDTGQGDLGPYFSWLSNRLPGAPDQPSRCRMEPRAGRQRPVLVLGDPDNPWTARQQDGISLDELLDTYATTGHDLRPGLGDA</sequence>
<name>A0A849L6Y9_9RHOB</name>
<keyword evidence="2" id="KW-1185">Reference proteome</keyword>
<dbReference type="Proteomes" id="UP000572377">
    <property type="component" value="Unassembled WGS sequence"/>
</dbReference>
<organism evidence="1 2">
    <name type="scientific">Halovulum dunhuangense</name>
    <dbReference type="NCBI Taxonomy" id="1505036"/>
    <lineage>
        <taxon>Bacteria</taxon>
        <taxon>Pseudomonadati</taxon>
        <taxon>Pseudomonadota</taxon>
        <taxon>Alphaproteobacteria</taxon>
        <taxon>Rhodobacterales</taxon>
        <taxon>Paracoccaceae</taxon>
        <taxon>Halovulum</taxon>
    </lineage>
</organism>
<evidence type="ECO:0000313" key="1">
    <source>
        <dbReference type="EMBL" id="NNU81880.1"/>
    </source>
</evidence>
<reference evidence="1 2" key="1">
    <citation type="submission" date="2020-05" db="EMBL/GenBank/DDBJ databases">
        <title>Gimesia benthica sp. nov., a novel planctomycete isolated from a deep-sea water sample of the Northwest Indian Ocean.</title>
        <authorList>
            <person name="Wang J."/>
            <person name="Ruan C."/>
            <person name="Song L."/>
            <person name="Zhu Y."/>
            <person name="Li A."/>
            <person name="Zheng X."/>
            <person name="Wang L."/>
            <person name="Lu Z."/>
            <person name="Huang Y."/>
            <person name="Du W."/>
            <person name="Zhou Y."/>
            <person name="Huang L."/>
            <person name="Dai X."/>
        </authorList>
    </citation>
    <scope>NUCLEOTIDE SEQUENCE [LARGE SCALE GENOMIC DNA]</scope>
    <source>
        <strain evidence="1 2">YYQ-30</strain>
    </source>
</reference>
<dbReference type="RefSeq" id="WP_171326737.1">
    <property type="nucleotide sequence ID" value="NZ_JABFBC010000003.1"/>
</dbReference>
<dbReference type="Pfam" id="PF09965">
    <property type="entry name" value="DUF2199"/>
    <property type="match status" value="1"/>
</dbReference>
<accession>A0A849L6Y9</accession>
<comment type="caution">
    <text evidence="1">The sequence shown here is derived from an EMBL/GenBank/DDBJ whole genome shotgun (WGS) entry which is preliminary data.</text>
</comment>
<gene>
    <name evidence="1" type="ORF">HMH01_15695</name>
</gene>
<proteinExistence type="predicted"/>